<dbReference type="EMBL" id="CM017321">
    <property type="protein sequence ID" value="KAE7999856.1"/>
    <property type="molecule type" value="Genomic_DNA"/>
</dbReference>
<dbReference type="PROSITE" id="PS50867">
    <property type="entry name" value="PRE_SET"/>
    <property type="match status" value="1"/>
</dbReference>
<dbReference type="InterPro" id="IPR001214">
    <property type="entry name" value="SET_dom"/>
</dbReference>
<dbReference type="PANTHER" id="PTHR47325:SF1">
    <property type="entry name" value="HISTONE-LYSINE N-METHYLTRANSFERASE SUVR5"/>
    <property type="match status" value="1"/>
</dbReference>
<dbReference type="PROSITE" id="PS00028">
    <property type="entry name" value="ZINC_FINGER_C2H2_1"/>
    <property type="match status" value="3"/>
</dbReference>
<comment type="subcellular location">
    <subcellularLocation>
        <location evidence="1">Chromosome</location>
    </subcellularLocation>
</comment>
<evidence type="ECO:0000259" key="9">
    <source>
        <dbReference type="PROSITE" id="PS50280"/>
    </source>
</evidence>
<keyword evidence="6" id="KW-0863">Zinc-finger</keyword>
<proteinExistence type="predicted"/>
<dbReference type="Pfam" id="PF05033">
    <property type="entry name" value="Pre-SET"/>
    <property type="match status" value="1"/>
</dbReference>
<dbReference type="GO" id="GO:0042054">
    <property type="term" value="F:histone methyltransferase activity"/>
    <property type="evidence" value="ECO:0007669"/>
    <property type="project" value="InterPro"/>
</dbReference>
<keyword evidence="5" id="KW-0949">S-adenosyl-L-methionine</keyword>
<name>A0A5N6QKP1_9ROSI</name>
<feature type="domain" description="SET" evidence="9">
    <location>
        <begin position="1343"/>
        <end position="1496"/>
    </location>
</feature>
<dbReference type="SUPFAM" id="SSF82199">
    <property type="entry name" value="SET domain"/>
    <property type="match status" value="1"/>
</dbReference>
<sequence>MEVLPCSGVQYVGEADCSQPSSGTAFTYDGESNSLERGKQDQLADGRLDDLLLNVEGSQIEKQGEVQGTVDELPTSEGHCSGASYCGSHDFEDDDVNTQNYCTEPCMVSENSHIVVDTIEGELPNNRDEESSLSEPTWLEGDESVALWVKWRGKWQAGIRCSRADWPLSTLKAKPTHDRKKYIVVFFPHTRNYSWADMLLVRSINEFPQPIAYKTHKVGLKMVKDLTIARRYIMQKLAVGMLNIVDQFHAEALIETARDVMIWKEFAMEASRCNGYSELGRMLLKLQKMILQRYINSDWLHHSFHSWAQRCQNAQSAESIEMLKEELFDSILWNAVNSLWDSPVQPTLGSEWKTWKHEVMKWFSTSHPISSGGDVQQQTSDDLLTTSLQVSRKRPKLEVRRAEAHASQVETIGSDQAITLEIDSTYFNGRDTVNAATSALEPCKEDDIKEVAAPTDTPTRVADKWDGILVEPGNSESLQTKDLELTPVNEVGVTNSLEPGSKNRQCIAFIEAKGRQCVRWANDGDVYCCVHLSSRFIGSSARTERTLSVGTPMCEGTTVLGTRCKHRSLYGSLFCKKHRPQNETKGTSNFPETLKRKHEENLPSSETTECKEIVYMGEVESPLHVDPVSVSLDGFHGGNSLTEKPAHPGKECNDMEEQHCVCYYLHDNLNPCLESPKRHSLYCEKHLPSWLKRARNGKNRIISKEVFIDLLRTCGSQEQRLQLHQACELFYKLFKSILSLRNPVPKEVQFQWAISEASKDFSVGEFFTKLVCTEKERLRRIWGFSADEVAQVSSSVMEEPALLPMAVDGSHDDENTIRCKICSEEFLDDEALGGHWMDIHKKEAQWLFRGYACAICLDSFTNKKVLETHVQERHHVQFVEQCMLLQCIPCGSHFGNTDELWLHVLSVHPVDFRLSKAGQQHNLSAGEGSPQKLELCGTAPVENNSENLGGFRKFICRFCGLKFDLLPDLGRHHQAAHMGPSLVSSRPSKRGIRYYAYRLKSGRLSRPRNKKGLAAASYRIRNRATASMKRRIQASKSLSTVAVSIQPHVTEAASLGRLTESHCSAVAKILFSEIQKTKPQPNNLDILSTAHSACCKVSLVASLEGKYGVLPEHLYLKAAKLCSEHSIQVDWHQEGFICPKGCKAFKDPYLLSPLLPFLHGSVGFRSAHPLDPENNEWEVDECHCIIDSRHLGQNSMQKAVVLCDDISFGQELVPVTCVADEGFLDSIRILADNSDGQNVWESFTYVTKPLLDQSVGRDTESLQLGCACPYSTCYPEMCDHVYLFDNDYDEAKDIYGKPMHGRFPYDDKGRIVLEEGYLVYECNHMCSCSRTCPNRILQNGVRVKLEVFKTEKKVVFSLLYCFQEYINTLHVDSQGWALRAAETILRGMFVCEYVGEVLDEQEANKRRHRYTKEGCSYMYAIDAHMNDMSRLMEGQVPYVIDATHYGNVSRFINHSCSPNLVNYQVLVESMDSQCAHIGLYASRDIASGEELTFNYRYELLPGEGHPCHCEASNCQGRLY</sequence>
<dbReference type="GO" id="GO:0005634">
    <property type="term" value="C:nucleus"/>
    <property type="evidence" value="ECO:0007669"/>
    <property type="project" value="InterPro"/>
</dbReference>
<dbReference type="InterPro" id="IPR003616">
    <property type="entry name" value="Post-SET_dom"/>
</dbReference>
<evidence type="ECO:0000256" key="5">
    <source>
        <dbReference type="ARBA" id="ARBA00022691"/>
    </source>
</evidence>
<keyword evidence="3" id="KW-0489">Methyltransferase</keyword>
<protein>
    <recommendedName>
        <fullName evidence="14">Histone-lysine N-methyltransferase</fullName>
    </recommendedName>
</protein>
<dbReference type="SMART" id="SM00355">
    <property type="entry name" value="ZnF_C2H2"/>
    <property type="match status" value="4"/>
</dbReference>
<feature type="domain" description="C2H2-type" evidence="8">
    <location>
        <begin position="851"/>
        <end position="874"/>
    </location>
</feature>
<dbReference type="PROSITE" id="PS50280">
    <property type="entry name" value="SET"/>
    <property type="match status" value="1"/>
</dbReference>
<feature type="domain" description="Pre-SET" evidence="10">
    <location>
        <begin position="1264"/>
        <end position="1340"/>
    </location>
</feature>
<keyword evidence="2" id="KW-0158">Chromosome</keyword>
<feature type="domain" description="C2H2-type" evidence="8">
    <location>
        <begin position="954"/>
        <end position="982"/>
    </location>
</feature>
<dbReference type="PROSITE" id="PS50868">
    <property type="entry name" value="POST_SET"/>
    <property type="match status" value="1"/>
</dbReference>
<accession>A0A5N6QKP1</accession>
<keyword evidence="13" id="KW-1185">Reference proteome</keyword>
<organism evidence="12 13">
    <name type="scientific">Carpinus fangiana</name>
    <dbReference type="NCBI Taxonomy" id="176857"/>
    <lineage>
        <taxon>Eukaryota</taxon>
        <taxon>Viridiplantae</taxon>
        <taxon>Streptophyta</taxon>
        <taxon>Embryophyta</taxon>
        <taxon>Tracheophyta</taxon>
        <taxon>Spermatophyta</taxon>
        <taxon>Magnoliopsida</taxon>
        <taxon>eudicotyledons</taxon>
        <taxon>Gunneridae</taxon>
        <taxon>Pentapetalae</taxon>
        <taxon>rosids</taxon>
        <taxon>fabids</taxon>
        <taxon>Fagales</taxon>
        <taxon>Betulaceae</taxon>
        <taxon>Carpinus</taxon>
    </lineage>
</organism>
<feature type="region of interest" description="Disordered" evidence="7">
    <location>
        <begin position="16"/>
        <end position="39"/>
    </location>
</feature>
<keyword evidence="6" id="KW-0862">Zinc</keyword>
<evidence type="ECO:0000313" key="13">
    <source>
        <dbReference type="Proteomes" id="UP000327013"/>
    </source>
</evidence>
<dbReference type="InterPro" id="IPR013087">
    <property type="entry name" value="Znf_C2H2_type"/>
</dbReference>
<reference evidence="12 13" key="1">
    <citation type="submission" date="2019-06" db="EMBL/GenBank/DDBJ databases">
        <title>A chromosomal-level reference genome of Carpinus fangiana (Coryloideae, Betulaceae).</title>
        <authorList>
            <person name="Yang X."/>
            <person name="Wang Z."/>
            <person name="Zhang L."/>
            <person name="Hao G."/>
            <person name="Liu J."/>
            <person name="Yang Y."/>
        </authorList>
    </citation>
    <scope>NUCLEOTIDE SEQUENCE [LARGE SCALE GENOMIC DNA]</scope>
    <source>
        <strain evidence="12">Cfa_2016G</strain>
        <tissue evidence="12">Leaf</tissue>
    </source>
</reference>
<dbReference type="Pfam" id="PF18868">
    <property type="entry name" value="zf-C2H2_3rep"/>
    <property type="match status" value="1"/>
</dbReference>
<dbReference type="Proteomes" id="UP000327013">
    <property type="component" value="Chromosome 1"/>
</dbReference>
<evidence type="ECO:0000313" key="12">
    <source>
        <dbReference type="EMBL" id="KAE7999856.1"/>
    </source>
</evidence>
<dbReference type="PROSITE" id="PS50157">
    <property type="entry name" value="ZINC_FINGER_C2H2_2"/>
    <property type="match status" value="2"/>
</dbReference>
<evidence type="ECO:0000259" key="8">
    <source>
        <dbReference type="PROSITE" id="PS50157"/>
    </source>
</evidence>
<dbReference type="Pfam" id="PF00856">
    <property type="entry name" value="SET"/>
    <property type="match status" value="1"/>
</dbReference>
<dbReference type="InterPro" id="IPR040689">
    <property type="entry name" value="SUVR5_Znf-C2H2_3rpt"/>
</dbReference>
<evidence type="ECO:0000256" key="1">
    <source>
        <dbReference type="ARBA" id="ARBA00004286"/>
    </source>
</evidence>
<dbReference type="SMART" id="SM00468">
    <property type="entry name" value="PreSET"/>
    <property type="match status" value="1"/>
</dbReference>
<dbReference type="GO" id="GO:0032259">
    <property type="term" value="P:methylation"/>
    <property type="evidence" value="ECO:0007669"/>
    <property type="project" value="UniProtKB-KW"/>
</dbReference>
<feature type="region of interest" description="Disordered" evidence="7">
    <location>
        <begin position="582"/>
        <end position="605"/>
    </location>
</feature>
<keyword evidence="6" id="KW-0479">Metal-binding</keyword>
<dbReference type="InterPro" id="IPR007728">
    <property type="entry name" value="Pre-SET_dom"/>
</dbReference>
<gene>
    <name evidence="12" type="ORF">FH972_004247</name>
</gene>
<feature type="compositionally biased region" description="Polar residues" evidence="7">
    <location>
        <begin position="18"/>
        <end position="33"/>
    </location>
</feature>
<dbReference type="PANTHER" id="PTHR47325">
    <property type="entry name" value="HISTONE-LYSINE N-METHYLTRANSFERASE SUVR5"/>
    <property type="match status" value="1"/>
</dbReference>
<dbReference type="OrthoDB" id="308383at2759"/>
<feature type="domain" description="Post-SET" evidence="11">
    <location>
        <begin position="1503"/>
        <end position="1519"/>
    </location>
</feature>
<dbReference type="Gene3D" id="3.30.160.60">
    <property type="entry name" value="Classic Zinc Finger"/>
    <property type="match status" value="1"/>
</dbReference>
<dbReference type="GO" id="GO:0005694">
    <property type="term" value="C:chromosome"/>
    <property type="evidence" value="ECO:0007669"/>
    <property type="project" value="UniProtKB-SubCell"/>
</dbReference>
<evidence type="ECO:0000256" key="3">
    <source>
        <dbReference type="ARBA" id="ARBA00022603"/>
    </source>
</evidence>
<dbReference type="GO" id="GO:0008270">
    <property type="term" value="F:zinc ion binding"/>
    <property type="evidence" value="ECO:0007669"/>
    <property type="project" value="UniProtKB-KW"/>
</dbReference>
<evidence type="ECO:0008006" key="14">
    <source>
        <dbReference type="Google" id="ProtNLM"/>
    </source>
</evidence>
<evidence type="ECO:0000256" key="4">
    <source>
        <dbReference type="ARBA" id="ARBA00022679"/>
    </source>
</evidence>
<keyword evidence="4" id="KW-0808">Transferase</keyword>
<evidence type="ECO:0000256" key="6">
    <source>
        <dbReference type="PROSITE-ProRule" id="PRU00042"/>
    </source>
</evidence>
<evidence type="ECO:0000256" key="2">
    <source>
        <dbReference type="ARBA" id="ARBA00022454"/>
    </source>
</evidence>
<evidence type="ECO:0000259" key="11">
    <source>
        <dbReference type="PROSITE" id="PS50868"/>
    </source>
</evidence>
<dbReference type="InterPro" id="IPR046341">
    <property type="entry name" value="SET_dom_sf"/>
</dbReference>
<evidence type="ECO:0000256" key="7">
    <source>
        <dbReference type="SAM" id="MobiDB-lite"/>
    </source>
</evidence>
<dbReference type="SMART" id="SM00317">
    <property type="entry name" value="SET"/>
    <property type="match status" value="1"/>
</dbReference>
<dbReference type="Gene3D" id="2.170.270.10">
    <property type="entry name" value="SET domain"/>
    <property type="match status" value="1"/>
</dbReference>
<evidence type="ECO:0000259" key="10">
    <source>
        <dbReference type="PROSITE" id="PS50867"/>
    </source>
</evidence>